<dbReference type="SUPFAM" id="SSF100950">
    <property type="entry name" value="NagB/RpiA/CoA transferase-like"/>
    <property type="match status" value="1"/>
</dbReference>
<dbReference type="InterPro" id="IPR037171">
    <property type="entry name" value="NagB/RpiA_transferase-like"/>
</dbReference>
<dbReference type="Pfam" id="PF08220">
    <property type="entry name" value="HTH_DeoR"/>
    <property type="match status" value="1"/>
</dbReference>
<proteinExistence type="predicted"/>
<keyword evidence="3" id="KW-0804">Transcription</keyword>
<protein>
    <submittedName>
        <fullName evidence="5">DeoR faimly transcriptional regulator</fullName>
    </submittedName>
</protein>
<name>A0AAI9T3Z2_SPIME</name>
<dbReference type="PRINTS" id="PR00037">
    <property type="entry name" value="HTHLACR"/>
</dbReference>
<evidence type="ECO:0000259" key="4">
    <source>
        <dbReference type="PROSITE" id="PS51000"/>
    </source>
</evidence>
<dbReference type="InterPro" id="IPR050313">
    <property type="entry name" value="Carb_Metab_HTH_regulators"/>
</dbReference>
<evidence type="ECO:0000313" key="5">
    <source>
        <dbReference type="EMBL" id="KAI92670.1"/>
    </source>
</evidence>
<comment type="caution">
    <text evidence="5">The sequence shown here is derived from an EMBL/GenBank/DDBJ whole genome shotgun (WGS) entry which is preliminary data.</text>
</comment>
<reference evidence="5 6" key="1">
    <citation type="journal article" date="2012" name="J. Proteome Res.">
        <title>Application of Spiroplasma melliferum proteogenomic profiling for the discovery of virulence factors and pathogenicity mechanisms in host-associated spiroplasmas.</title>
        <authorList>
            <person name="Alexeev D."/>
            <person name="Kostrjukova E."/>
            <person name="Aliper A."/>
            <person name="Popenko A."/>
            <person name="Bazaleev N."/>
            <person name="Tyakht A."/>
            <person name="Selezneva O."/>
            <person name="Akopian T."/>
            <person name="Prichodko E."/>
            <person name="Kondratov I."/>
            <person name="Chukin M."/>
            <person name="Demina I."/>
            <person name="Galyamina M."/>
            <person name="Kamashev D."/>
            <person name="Vanyushkina A."/>
            <person name="Ladygina V."/>
            <person name="Levitskii S."/>
            <person name="Lazarev V."/>
            <person name="Govorun V."/>
        </authorList>
    </citation>
    <scope>NUCLEOTIDE SEQUENCE [LARGE SCALE GENOMIC DNA]</scope>
    <source>
        <strain evidence="5 6">KC3</strain>
    </source>
</reference>
<dbReference type="Pfam" id="PF00455">
    <property type="entry name" value="DeoRC"/>
    <property type="match status" value="1"/>
</dbReference>
<dbReference type="PANTHER" id="PTHR30363">
    <property type="entry name" value="HTH-TYPE TRANSCRIPTIONAL REGULATOR SRLR-RELATED"/>
    <property type="match status" value="1"/>
</dbReference>
<gene>
    <name evidence="5" type="ORF">SPM_001110</name>
</gene>
<dbReference type="SMART" id="SM00420">
    <property type="entry name" value="HTH_DEOR"/>
    <property type="match status" value="1"/>
</dbReference>
<dbReference type="PANTHER" id="PTHR30363:SF56">
    <property type="entry name" value="TRANSCRIPTIONAL REGULATOR, DEOR FAMILY"/>
    <property type="match status" value="1"/>
</dbReference>
<keyword evidence="2" id="KW-0238">DNA-binding</keyword>
<feature type="domain" description="HTH deoR-type" evidence="4">
    <location>
        <begin position="3"/>
        <end position="58"/>
    </location>
</feature>
<dbReference type="InterPro" id="IPR036390">
    <property type="entry name" value="WH_DNA-bd_sf"/>
</dbReference>
<keyword evidence="1" id="KW-0805">Transcription regulation</keyword>
<dbReference type="Proteomes" id="UP000004057">
    <property type="component" value="Unassembled WGS sequence"/>
</dbReference>
<evidence type="ECO:0000256" key="1">
    <source>
        <dbReference type="ARBA" id="ARBA00023015"/>
    </source>
</evidence>
<dbReference type="InterPro" id="IPR018356">
    <property type="entry name" value="Tscrpt_reg_HTH_DeoR_CS"/>
</dbReference>
<evidence type="ECO:0000256" key="2">
    <source>
        <dbReference type="ARBA" id="ARBA00023125"/>
    </source>
</evidence>
<sequence length="233" mass="26265">MLKELRWEKILACLDDQQLVLVNDLITQLQLSPTTLRRDLTEMEQQGLLKRVHGGVKLQKSYEVRIEEQLNEKIQQHAEEKYLIARQAVKKIKPKMCLYLDAGSSTLALIKLLQPADDLVIITNSIFHVELLALAGFNNVYVLGGKYKHQTGALIGWEAVTTLQKYQIDCAFLGVNGINGQDLYTTDPDEAMIKAEVIKRATKSYILADSSKFNIKSLVKFASRSEVEIITSS</sequence>
<dbReference type="InterPro" id="IPR014036">
    <property type="entry name" value="DeoR-like_C"/>
</dbReference>
<dbReference type="GO" id="GO:0003700">
    <property type="term" value="F:DNA-binding transcription factor activity"/>
    <property type="evidence" value="ECO:0007669"/>
    <property type="project" value="InterPro"/>
</dbReference>
<evidence type="ECO:0000313" key="6">
    <source>
        <dbReference type="Proteomes" id="UP000004057"/>
    </source>
</evidence>
<dbReference type="SUPFAM" id="SSF46785">
    <property type="entry name" value="Winged helix' DNA-binding domain"/>
    <property type="match status" value="1"/>
</dbReference>
<dbReference type="InterPro" id="IPR001034">
    <property type="entry name" value="DeoR_HTH"/>
</dbReference>
<organism evidence="5 6">
    <name type="scientific">Spiroplasma melliferum KC3</name>
    <dbReference type="NCBI Taxonomy" id="570509"/>
    <lineage>
        <taxon>Bacteria</taxon>
        <taxon>Bacillati</taxon>
        <taxon>Mycoplasmatota</taxon>
        <taxon>Mollicutes</taxon>
        <taxon>Entomoplasmatales</taxon>
        <taxon>Spiroplasmataceae</taxon>
        <taxon>Spiroplasma</taxon>
    </lineage>
</organism>
<dbReference type="Gene3D" id="3.40.50.1360">
    <property type="match status" value="1"/>
</dbReference>
<accession>A0AAI9T3Z2</accession>
<dbReference type="GO" id="GO:0003677">
    <property type="term" value="F:DNA binding"/>
    <property type="evidence" value="ECO:0007669"/>
    <property type="project" value="UniProtKB-KW"/>
</dbReference>
<dbReference type="AlphaFoldDB" id="A0AAI9T3Z2"/>
<dbReference type="PROSITE" id="PS00894">
    <property type="entry name" value="HTH_DEOR_1"/>
    <property type="match status" value="1"/>
</dbReference>
<evidence type="ECO:0000256" key="3">
    <source>
        <dbReference type="ARBA" id="ARBA00023163"/>
    </source>
</evidence>
<dbReference type="SMART" id="SM01134">
    <property type="entry name" value="DeoRC"/>
    <property type="match status" value="1"/>
</dbReference>
<dbReference type="EMBL" id="AGBZ02000001">
    <property type="protein sequence ID" value="KAI92670.1"/>
    <property type="molecule type" value="Genomic_DNA"/>
</dbReference>
<dbReference type="RefSeq" id="WP_004027760.1">
    <property type="nucleotide sequence ID" value="NZ_AGBZ02000001.1"/>
</dbReference>
<dbReference type="PROSITE" id="PS51000">
    <property type="entry name" value="HTH_DEOR_2"/>
    <property type="match status" value="1"/>
</dbReference>